<dbReference type="AntiFam" id="ANF00041">
    <property type="entry name" value="Antisense to RNaseP"/>
</dbReference>
<gene>
    <name evidence="1" type="ORF">MNBD_ALPHA11-1961</name>
</gene>
<reference evidence="1" key="1">
    <citation type="submission" date="2018-06" db="EMBL/GenBank/DDBJ databases">
        <authorList>
            <person name="Zhirakovskaya E."/>
        </authorList>
    </citation>
    <scope>NUCLEOTIDE SEQUENCE</scope>
</reference>
<dbReference type="AlphaFoldDB" id="A0A3B0UI68"/>
<accession>A0A3B0UI68</accession>
<organism evidence="1">
    <name type="scientific">hydrothermal vent metagenome</name>
    <dbReference type="NCBI Taxonomy" id="652676"/>
    <lineage>
        <taxon>unclassified sequences</taxon>
        <taxon>metagenomes</taxon>
        <taxon>ecological metagenomes</taxon>
    </lineage>
</organism>
<proteinExistence type="predicted"/>
<evidence type="ECO:0000313" key="1">
    <source>
        <dbReference type="EMBL" id="VAW25037.1"/>
    </source>
</evidence>
<dbReference type="EMBL" id="UOEQ01000576">
    <property type="protein sequence ID" value="VAW25037.1"/>
    <property type="molecule type" value="Genomic_DNA"/>
</dbReference>
<sequence length="85" mass="10034">MVVCFLWHFPWGHPRRALPGTVFLWSPDFPPLFQKRKEAATRSTGQVILNLFSAKTNIFREMIFKILQRIRWQNTIVPKGPLKKV</sequence>
<name>A0A3B0UI68_9ZZZZ</name>
<protein>
    <submittedName>
        <fullName evidence="1">Uncharacterized protein</fullName>
    </submittedName>
</protein>